<dbReference type="SUPFAM" id="SSF56935">
    <property type="entry name" value="Porins"/>
    <property type="match status" value="1"/>
</dbReference>
<comment type="similarity">
    <text evidence="7">Belongs to the TonB-dependent receptor family.</text>
</comment>
<evidence type="ECO:0000256" key="6">
    <source>
        <dbReference type="ARBA" id="ARBA00023237"/>
    </source>
</evidence>
<evidence type="ECO:0000256" key="7">
    <source>
        <dbReference type="PROSITE-ProRule" id="PRU01360"/>
    </source>
</evidence>
<dbReference type="Pfam" id="PF13715">
    <property type="entry name" value="CarbopepD_reg_2"/>
    <property type="match status" value="1"/>
</dbReference>
<feature type="domain" description="TonB-dependent receptor plug" evidence="9">
    <location>
        <begin position="257"/>
        <end position="363"/>
    </location>
</feature>
<dbReference type="InterPro" id="IPR039426">
    <property type="entry name" value="TonB-dep_rcpt-like"/>
</dbReference>
<keyword evidence="4 7" id="KW-0812">Transmembrane</keyword>
<reference evidence="11" key="1">
    <citation type="journal article" date="2019" name="Int. J. Syst. Evol. Microbiol.">
        <title>The Global Catalogue of Microorganisms (GCM) 10K type strain sequencing project: providing services to taxonomists for standard genome sequencing and annotation.</title>
        <authorList>
            <consortium name="The Broad Institute Genomics Platform"/>
            <consortium name="The Broad Institute Genome Sequencing Center for Infectious Disease"/>
            <person name="Wu L."/>
            <person name="Ma J."/>
        </authorList>
    </citation>
    <scope>NUCLEOTIDE SEQUENCE [LARGE SCALE GENOMIC DNA]</scope>
    <source>
        <strain evidence="11">CCUG 55250</strain>
    </source>
</reference>
<dbReference type="Proteomes" id="UP001596106">
    <property type="component" value="Unassembled WGS sequence"/>
</dbReference>
<dbReference type="EMBL" id="JBHSMA010000009">
    <property type="protein sequence ID" value="MFC5411918.1"/>
    <property type="molecule type" value="Genomic_DNA"/>
</dbReference>
<evidence type="ECO:0000313" key="10">
    <source>
        <dbReference type="EMBL" id="MFC5411918.1"/>
    </source>
</evidence>
<proteinExistence type="inferred from homology"/>
<feature type="chain" id="PRO_5045810303" evidence="8">
    <location>
        <begin position="27"/>
        <end position="1175"/>
    </location>
</feature>
<dbReference type="Gene3D" id="2.40.170.20">
    <property type="entry name" value="TonB-dependent receptor, beta-barrel domain"/>
    <property type="match status" value="1"/>
</dbReference>
<dbReference type="InterPro" id="IPR023996">
    <property type="entry name" value="TonB-dep_OMP_SusC/RagA"/>
</dbReference>
<evidence type="ECO:0000259" key="9">
    <source>
        <dbReference type="Pfam" id="PF07715"/>
    </source>
</evidence>
<dbReference type="NCBIfam" id="TIGR04056">
    <property type="entry name" value="OMP_RagA_SusC"/>
    <property type="match status" value="1"/>
</dbReference>
<accession>A0ABW0IHB4</accession>
<evidence type="ECO:0000256" key="3">
    <source>
        <dbReference type="ARBA" id="ARBA00022452"/>
    </source>
</evidence>
<evidence type="ECO:0000313" key="11">
    <source>
        <dbReference type="Proteomes" id="UP001596106"/>
    </source>
</evidence>
<keyword evidence="8" id="KW-0732">Signal</keyword>
<comment type="caution">
    <text evidence="10">The sequence shown here is derived from an EMBL/GenBank/DDBJ whole genome shotgun (WGS) entry which is preliminary data.</text>
</comment>
<gene>
    <name evidence="10" type="ORF">ACFPMF_21520</name>
</gene>
<dbReference type="InterPro" id="IPR012910">
    <property type="entry name" value="Plug_dom"/>
</dbReference>
<evidence type="ECO:0000256" key="5">
    <source>
        <dbReference type="ARBA" id="ARBA00023136"/>
    </source>
</evidence>
<dbReference type="Pfam" id="PF07715">
    <property type="entry name" value="Plug"/>
    <property type="match status" value="1"/>
</dbReference>
<organism evidence="10 11">
    <name type="scientific">Larkinella bovis</name>
    <dbReference type="NCBI Taxonomy" id="683041"/>
    <lineage>
        <taxon>Bacteria</taxon>
        <taxon>Pseudomonadati</taxon>
        <taxon>Bacteroidota</taxon>
        <taxon>Cytophagia</taxon>
        <taxon>Cytophagales</taxon>
        <taxon>Spirosomataceae</taxon>
        <taxon>Larkinella</taxon>
    </lineage>
</organism>
<dbReference type="PROSITE" id="PS52016">
    <property type="entry name" value="TONB_DEPENDENT_REC_3"/>
    <property type="match status" value="1"/>
</dbReference>
<evidence type="ECO:0000256" key="2">
    <source>
        <dbReference type="ARBA" id="ARBA00022448"/>
    </source>
</evidence>
<dbReference type="InterPro" id="IPR023997">
    <property type="entry name" value="TonB-dep_OMP_SusC/RagA_CS"/>
</dbReference>
<keyword evidence="5 7" id="KW-0472">Membrane</keyword>
<keyword evidence="6 7" id="KW-0998">Cell outer membrane</keyword>
<sequence>MVNTFRMLRVGVLLLCLLCLERLSIAQTLASAQRPATTTTPAAPETRKLRTVLQDLKNHYQVDILFEGGLIDRILIPSDVVNYADNFERNLNKVLQIANLRYKKIKGGGYVILGKEAPGKWGATSSRTPGLTPIGLQKAIQEAVAPPAILTEPATGAAEKAPAADISVQGTVSDEKGEGLPGVSIVLKGTQKGTTTDVNGRYKLDVPGAAATLIYSFVGYASQEIVVGNRTTINLTLLVDNKTLSEIVVIGYGTVEKKDLTGSVASIGSKSIQELAVPRVDQALMGKIAGVQVKPVSGEPGSAPQIRIRGIGSISAGGSPLYVVDGFPVSSIQSLNPNDVETIDVLKDASATAIYGSRGSNGVVIINTKRGKTGKASLNFNYQFGFQKIAKTPKLQSGLEEAQHYFDGVRNRNLDEGNDVSGNPLNWKAPVPQTILDVLSGKITTNEEPLDAILRTAPQQQYQLSASGGSENMRYAVSGEYLDQDGIILNTNFKRYSARANIDAKLSPRLSLKINFNPSYTDKTNVGGAGAEDVATYSDITNNPLYNALVIPTYQSLYNPDGSYYPFGNGLDAVVTSKNPVALAREVRGKQRGIGFLGNTILDYTLLDGLKLNVMLGINLMSIKGSYFKPQMAAFLNELASGTDNASQRLNWITETTLNYTKSVGKHNFTGLLGYTTQRDRFESNTLTSNRYPNNLVPTLSAVSGILTGGSSNVAEWSLLSYLGRVNYNFNSKYYVTASVRTDGSSRFGSENKYGVFPSFALAWRVSDENFMKDFRFVSELKLRASYGKTGNNNIGNYDHLATINYEKYILGGTGLGGYSPGRLANPNLTWETQQQVNFGLDFSMLNNRVSMSLDHFRSRNTDLLLNVNIPDITGFNTALQNIGEVQNTGWEVSMNTINTQGALKWQTSLNFSAYKNEVLRLGPSGDPIISGGNITMIGQPVGMFFGWLTDGIFKTQAELDKGPLWNPGGRDQSRVGDVRFVDVSGPDGTPDGVINSFDKTVMGSPYPDFYYGMTNNLSYKSLSLSVSLQGVYGNSVLALSREQLANNRARFRQYAFMNDYWKSEQEPGNGYSVRPNDVPTGNFRGTYSQRWLDTGSYLRINNIVLGYALPDYIAKKLTLSSVRFSVTANNPFLFTKFIGFNPDVSRTDSPLTPGNERYDYPTAKSLLFGINIGF</sequence>
<protein>
    <submittedName>
        <fullName evidence="10">SusC/RagA family TonB-linked outer membrane protein</fullName>
    </submittedName>
</protein>
<dbReference type="InterPro" id="IPR036942">
    <property type="entry name" value="Beta-barrel_TonB_sf"/>
</dbReference>
<keyword evidence="2 7" id="KW-0813">Transport</keyword>
<dbReference type="NCBIfam" id="TIGR04057">
    <property type="entry name" value="SusC_RagA_signa"/>
    <property type="match status" value="1"/>
</dbReference>
<dbReference type="SUPFAM" id="SSF49464">
    <property type="entry name" value="Carboxypeptidase regulatory domain-like"/>
    <property type="match status" value="1"/>
</dbReference>
<dbReference type="Gene3D" id="2.170.130.10">
    <property type="entry name" value="TonB-dependent receptor, plug domain"/>
    <property type="match status" value="1"/>
</dbReference>
<evidence type="ECO:0000256" key="4">
    <source>
        <dbReference type="ARBA" id="ARBA00022692"/>
    </source>
</evidence>
<dbReference type="InterPro" id="IPR037066">
    <property type="entry name" value="Plug_dom_sf"/>
</dbReference>
<evidence type="ECO:0000256" key="1">
    <source>
        <dbReference type="ARBA" id="ARBA00004571"/>
    </source>
</evidence>
<name>A0ABW0IHB4_9BACT</name>
<dbReference type="Gene3D" id="2.60.40.1120">
    <property type="entry name" value="Carboxypeptidase-like, regulatory domain"/>
    <property type="match status" value="1"/>
</dbReference>
<evidence type="ECO:0000256" key="8">
    <source>
        <dbReference type="SAM" id="SignalP"/>
    </source>
</evidence>
<dbReference type="InterPro" id="IPR008969">
    <property type="entry name" value="CarboxyPept-like_regulatory"/>
</dbReference>
<keyword evidence="3 7" id="KW-1134">Transmembrane beta strand</keyword>
<feature type="signal peptide" evidence="8">
    <location>
        <begin position="1"/>
        <end position="26"/>
    </location>
</feature>
<keyword evidence="11" id="KW-1185">Reference proteome</keyword>
<dbReference type="RefSeq" id="WP_379848911.1">
    <property type="nucleotide sequence ID" value="NZ_JBHSMA010000009.1"/>
</dbReference>
<comment type="subcellular location">
    <subcellularLocation>
        <location evidence="1 7">Cell outer membrane</location>
        <topology evidence="1 7">Multi-pass membrane protein</topology>
    </subcellularLocation>
</comment>